<proteinExistence type="predicted"/>
<dbReference type="InterPro" id="IPR009875">
    <property type="entry name" value="PilZ_domain"/>
</dbReference>
<evidence type="ECO:0000259" key="5">
    <source>
        <dbReference type="Pfam" id="PF12945"/>
    </source>
</evidence>
<organism evidence="6 7">
    <name type="scientific">Fluctibacter corallii</name>
    <dbReference type="NCBI Taxonomy" id="2984329"/>
    <lineage>
        <taxon>Bacteria</taxon>
        <taxon>Pseudomonadati</taxon>
        <taxon>Pseudomonadota</taxon>
        <taxon>Gammaproteobacteria</taxon>
        <taxon>Alteromonadales</taxon>
        <taxon>Alteromonadaceae</taxon>
        <taxon>Fluctibacter</taxon>
    </lineage>
</organism>
<protein>
    <submittedName>
        <fullName evidence="6">Flagellar brake protein</fullName>
    </submittedName>
</protein>
<keyword evidence="7" id="KW-1185">Reference proteome</keyword>
<evidence type="ECO:0000313" key="7">
    <source>
        <dbReference type="Proteomes" id="UP001652504"/>
    </source>
</evidence>
<dbReference type="Gene3D" id="2.40.10.220">
    <property type="entry name" value="predicted glycosyltransferase like domains"/>
    <property type="match status" value="1"/>
</dbReference>
<keyword evidence="6" id="KW-0969">Cilium</keyword>
<evidence type="ECO:0000256" key="3">
    <source>
        <dbReference type="ARBA" id="ARBA00023143"/>
    </source>
</evidence>
<dbReference type="RefSeq" id="WP_263712534.1">
    <property type="nucleotide sequence ID" value="NZ_JAOWKX010000005.1"/>
</dbReference>
<keyword evidence="2" id="KW-0547">Nucleotide-binding</keyword>
<dbReference type="EMBL" id="JAOWKX010000005">
    <property type="protein sequence ID" value="MCV2885248.1"/>
    <property type="molecule type" value="Genomic_DNA"/>
</dbReference>
<sequence>MAILREKVGLSNKDLKKLRSMRPGMPLDLQVKSPTGIKRVKTEFIGMDGTRCLIIKFPDEGKWGSLRDAIYTDNSMVVRYILEDETGEIVAFKVKVTLVLSKPGNYIFTTFPLSLQSHGLRAEERSQTQVPAALYGAESEAKLCEGVIHDLSNSGCRIGVSRGTQKNRMAPKTHVKIHVTNFEGETEAFSGTIMNAKSDELSHYYGIKFAESEAAVEALRKRLLLV</sequence>
<feature type="domain" description="Type III secretion system flagellar brake protein YcgR PilZN" evidence="5">
    <location>
        <begin position="23"/>
        <end position="112"/>
    </location>
</feature>
<dbReference type="Pfam" id="PF12945">
    <property type="entry name" value="PilZNR"/>
    <property type="match status" value="1"/>
</dbReference>
<evidence type="ECO:0000256" key="1">
    <source>
        <dbReference type="ARBA" id="ARBA00022636"/>
    </source>
</evidence>
<dbReference type="Pfam" id="PF07238">
    <property type="entry name" value="PilZ"/>
    <property type="match status" value="1"/>
</dbReference>
<dbReference type="Gene3D" id="2.30.110.10">
    <property type="entry name" value="Electron Transport, Fmn-binding Protein, Chain A"/>
    <property type="match status" value="1"/>
</dbReference>
<evidence type="ECO:0000259" key="4">
    <source>
        <dbReference type="Pfam" id="PF07238"/>
    </source>
</evidence>
<keyword evidence="3" id="KW-0975">Bacterial flagellum</keyword>
<gene>
    <name evidence="6" type="ORF">OE749_11145</name>
</gene>
<dbReference type="InterPro" id="IPR009926">
    <property type="entry name" value="T3SS_YcgR_PilZN"/>
</dbReference>
<evidence type="ECO:0000313" key="6">
    <source>
        <dbReference type="EMBL" id="MCV2885248.1"/>
    </source>
</evidence>
<keyword evidence="1" id="KW-0973">c-di-GMP</keyword>
<keyword evidence="6" id="KW-0966">Cell projection</keyword>
<comment type="caution">
    <text evidence="6">The sequence shown here is derived from an EMBL/GenBank/DDBJ whole genome shotgun (WGS) entry which is preliminary data.</text>
</comment>
<dbReference type="InterPro" id="IPR012349">
    <property type="entry name" value="Split_barrel_FMN-bd"/>
</dbReference>
<keyword evidence="6" id="KW-0282">Flagellum</keyword>
<feature type="domain" description="PilZ" evidence="4">
    <location>
        <begin position="121"/>
        <end position="219"/>
    </location>
</feature>
<reference evidence="6 7" key="1">
    <citation type="submission" date="2022-10" db="EMBL/GenBank/DDBJ databases">
        <title>Aestuariibacter sp. AA17 isolated from Montipora capitata coral fragment.</title>
        <authorList>
            <person name="Emsley S.A."/>
            <person name="Pfannmuller K.M."/>
            <person name="Loughran R.M."/>
            <person name="Shlafstein M."/>
            <person name="Papke E."/>
            <person name="Saw J.H."/>
            <person name="Ushijima B."/>
            <person name="Videau P."/>
        </authorList>
    </citation>
    <scope>NUCLEOTIDE SEQUENCE [LARGE SCALE GENOMIC DNA]</scope>
    <source>
        <strain evidence="6 7">AA17</strain>
    </source>
</reference>
<dbReference type="Proteomes" id="UP001652504">
    <property type="component" value="Unassembled WGS sequence"/>
</dbReference>
<name>A0ABT3A995_9ALTE</name>
<accession>A0ABT3A995</accession>
<dbReference type="SUPFAM" id="SSF141371">
    <property type="entry name" value="PilZ domain-like"/>
    <property type="match status" value="2"/>
</dbReference>
<evidence type="ECO:0000256" key="2">
    <source>
        <dbReference type="ARBA" id="ARBA00022741"/>
    </source>
</evidence>